<evidence type="ECO:0000313" key="2">
    <source>
        <dbReference type="EMBL" id="APZ96801.1"/>
    </source>
</evidence>
<dbReference type="EMBL" id="CP017641">
    <property type="protein sequence ID" value="APZ96801.1"/>
    <property type="molecule type" value="Genomic_DNA"/>
</dbReference>
<dbReference type="OrthoDB" id="207442at2"/>
<feature type="transmembrane region" description="Helical" evidence="1">
    <location>
        <begin position="520"/>
        <end position="537"/>
    </location>
</feature>
<feature type="transmembrane region" description="Helical" evidence="1">
    <location>
        <begin position="73"/>
        <end position="93"/>
    </location>
</feature>
<dbReference type="KEGG" id="fmr:Fuma_06475"/>
<protein>
    <submittedName>
        <fullName evidence="2">Putative membrane protein</fullName>
    </submittedName>
</protein>
<dbReference type="RefSeq" id="WP_083732483.1">
    <property type="nucleotide sequence ID" value="NZ_CP017641.1"/>
</dbReference>
<feature type="transmembrane region" description="Helical" evidence="1">
    <location>
        <begin position="549"/>
        <end position="572"/>
    </location>
</feature>
<sequence length="696" mass="77613">MMRSRPENRRLVQATTLFLASVGVFAWAVSALVTSDEARGLLWPNDINLWLATLLGGTAEVNAAGVRTPSVTLLPVFLSVFSISGVAIAAAWFRCRRLGQPQRNLRIANALMTSSYALLIGSAWWLVWLVGSIGAAGVLQFAAGVLPLWLMLSIAFVVWVWLDALLFVPTSGPDVAQLSGRTAFSLMVMFAAAWAAVSFWMNYRLYENLLIPHGDSAMYEEHLWNVWHGKGFRSYLDQGLFLGEHIQVIHLLLLPLHMLWPSHLLLEMAESAALASCSIPIYCIAKRHSKDATAAAMVGIAWLFFFPMHFLDIAIDQKTFRPIVLGLPFLFWLIDLVERGRFGLAALCLVLALSAKEDMALITFPLMLVMGMLALRRRRKIVKSGEEQSGEPRRPLETDRKAEWWCFGMAAFSVLYLLAVVLVVIPAFRAGAAVHYSRYFGDLGRSPRELIQTTITHPAKVLTQIFSLRTLLYGVTFLGPLAFLPLRRVFLLAAGVLTFVMLSLIQLGDGSLPPIPYHHFHAPLLPVLFWAAAVALSRFRNGSAASAALLVLLCCLFTSLPASTTPLGLTFWSTESPFSRTALYTLSDRAMLERAAMVNRVVEQIPPSARVASTDYIHTRLTHCERSYDYSGYVRAVNNYQKGVPPDTDYIVIDTGHRYSEIRRPEDVPELQADDPEWRLLPDTTNGHFLVLERRK</sequence>
<name>A0A1P8WRX2_9PLAN</name>
<feature type="transmembrane region" description="Helical" evidence="1">
    <location>
        <begin position="466"/>
        <end position="484"/>
    </location>
</feature>
<dbReference type="Pfam" id="PF09852">
    <property type="entry name" value="DUF2079"/>
    <property type="match status" value="1"/>
</dbReference>
<accession>A0A1P8WRX2</accession>
<feature type="transmembrane region" description="Helical" evidence="1">
    <location>
        <begin position="113"/>
        <end position="131"/>
    </location>
</feature>
<proteinExistence type="predicted"/>
<organism evidence="2 3">
    <name type="scientific">Fuerstiella marisgermanici</name>
    <dbReference type="NCBI Taxonomy" id="1891926"/>
    <lineage>
        <taxon>Bacteria</taxon>
        <taxon>Pseudomonadati</taxon>
        <taxon>Planctomycetota</taxon>
        <taxon>Planctomycetia</taxon>
        <taxon>Planctomycetales</taxon>
        <taxon>Planctomycetaceae</taxon>
        <taxon>Fuerstiella</taxon>
    </lineage>
</organism>
<dbReference type="Proteomes" id="UP000187735">
    <property type="component" value="Chromosome"/>
</dbReference>
<dbReference type="STRING" id="1891926.Fuma_06475"/>
<keyword evidence="1" id="KW-0472">Membrane</keyword>
<feature type="transmembrane region" description="Helical" evidence="1">
    <location>
        <begin position="359"/>
        <end position="375"/>
    </location>
</feature>
<evidence type="ECO:0000313" key="3">
    <source>
        <dbReference type="Proteomes" id="UP000187735"/>
    </source>
</evidence>
<feature type="transmembrane region" description="Helical" evidence="1">
    <location>
        <begin position="404"/>
        <end position="428"/>
    </location>
</feature>
<dbReference type="AlphaFoldDB" id="A0A1P8WRX2"/>
<feature type="transmembrane region" description="Helical" evidence="1">
    <location>
        <begin position="489"/>
        <end position="508"/>
    </location>
</feature>
<keyword evidence="3" id="KW-1185">Reference proteome</keyword>
<feature type="transmembrane region" description="Helical" evidence="1">
    <location>
        <begin position="292"/>
        <end position="311"/>
    </location>
</feature>
<reference evidence="2 3" key="1">
    <citation type="journal article" date="2016" name="Front. Microbiol.">
        <title>Fuerstia marisgermanicae gen. nov., sp. nov., an Unusual Member of the Phylum Planctomycetes from the German Wadden Sea.</title>
        <authorList>
            <person name="Kohn T."/>
            <person name="Heuer A."/>
            <person name="Jogler M."/>
            <person name="Vollmers J."/>
            <person name="Boedeker C."/>
            <person name="Bunk B."/>
            <person name="Rast P."/>
            <person name="Borchert D."/>
            <person name="Glockner I."/>
            <person name="Freese H.M."/>
            <person name="Klenk H.P."/>
            <person name="Overmann J."/>
            <person name="Kaster A.K."/>
            <person name="Rohde M."/>
            <person name="Wiegand S."/>
            <person name="Jogler C."/>
        </authorList>
    </citation>
    <scope>NUCLEOTIDE SEQUENCE [LARGE SCALE GENOMIC DNA]</scope>
    <source>
        <strain evidence="2 3">NH11</strain>
    </source>
</reference>
<dbReference type="InterPro" id="IPR018650">
    <property type="entry name" value="STSV1_Orf64"/>
</dbReference>
<evidence type="ECO:0000256" key="1">
    <source>
        <dbReference type="SAM" id="Phobius"/>
    </source>
</evidence>
<keyword evidence="1" id="KW-0812">Transmembrane</keyword>
<keyword evidence="1" id="KW-1133">Transmembrane helix</keyword>
<feature type="transmembrane region" description="Helical" evidence="1">
    <location>
        <begin position="138"/>
        <end position="162"/>
    </location>
</feature>
<gene>
    <name evidence="2" type="ORF">Fuma_06475</name>
</gene>
<feature type="transmembrane region" description="Helical" evidence="1">
    <location>
        <begin position="182"/>
        <end position="203"/>
    </location>
</feature>